<evidence type="ECO:0000259" key="1">
    <source>
        <dbReference type="Pfam" id="PF10022"/>
    </source>
</evidence>
<keyword evidence="3" id="KW-1185">Reference proteome</keyword>
<comment type="caution">
    <text evidence="2">The sequence shown here is derived from an EMBL/GenBank/DDBJ whole genome shotgun (WGS) entry which is preliminary data.</text>
</comment>
<dbReference type="RefSeq" id="WP_184305672.1">
    <property type="nucleotide sequence ID" value="NZ_JACHXU010000010.1"/>
</dbReference>
<dbReference type="AlphaFoldDB" id="A0A7W5E015"/>
<dbReference type="InterPro" id="IPR049349">
    <property type="entry name" value="DUF2264_N"/>
</dbReference>
<feature type="domain" description="DUF2264" evidence="1">
    <location>
        <begin position="15"/>
        <end position="359"/>
    </location>
</feature>
<organism evidence="2 3">
    <name type="scientific">Aporhodopirellula rubra</name>
    <dbReference type="NCBI Taxonomy" id="980271"/>
    <lineage>
        <taxon>Bacteria</taxon>
        <taxon>Pseudomonadati</taxon>
        <taxon>Planctomycetota</taxon>
        <taxon>Planctomycetia</taxon>
        <taxon>Pirellulales</taxon>
        <taxon>Pirellulaceae</taxon>
        <taxon>Aporhodopirellula</taxon>
    </lineage>
</organism>
<accession>A0A7W5E015</accession>
<dbReference type="InterPro" id="IPR016624">
    <property type="entry name" value="UCP014753"/>
</dbReference>
<proteinExistence type="predicted"/>
<dbReference type="Pfam" id="PF10022">
    <property type="entry name" value="DUF2264"/>
    <property type="match status" value="1"/>
</dbReference>
<evidence type="ECO:0000313" key="2">
    <source>
        <dbReference type="EMBL" id="MBB3207304.1"/>
    </source>
</evidence>
<gene>
    <name evidence="2" type="ORF">FHS27_003125</name>
</gene>
<protein>
    <recommendedName>
        <fullName evidence="1">DUF2264 domain-containing protein</fullName>
    </recommendedName>
</protein>
<dbReference type="PIRSF" id="PIRSF014753">
    <property type="entry name" value="UCP014753"/>
    <property type="match status" value="1"/>
</dbReference>
<name>A0A7W5E015_9BACT</name>
<dbReference type="PANTHER" id="PTHR35339:SF4">
    <property type="entry name" value="LINALOOL DEHYDRATASE_ISOMERASE DOMAIN-CONTAINING PROTEIN"/>
    <property type="match status" value="1"/>
</dbReference>
<dbReference type="Proteomes" id="UP000536179">
    <property type="component" value="Unassembled WGS sequence"/>
</dbReference>
<evidence type="ECO:0000313" key="3">
    <source>
        <dbReference type="Proteomes" id="UP000536179"/>
    </source>
</evidence>
<dbReference type="EMBL" id="JACHXU010000010">
    <property type="protein sequence ID" value="MBB3207304.1"/>
    <property type="molecule type" value="Genomic_DNA"/>
</dbReference>
<dbReference type="PANTHER" id="PTHR35339">
    <property type="entry name" value="LINALOOL DEHYDRATASE_ISOMERASE DOMAIN-CONTAINING PROTEIN"/>
    <property type="match status" value="1"/>
</dbReference>
<sequence length="603" mass="66669">MTLTTEPSNYERSLAIAEKLLAPLVKCMKPGAASIPLEGPASDHGELADVLESFARPCLLASHWLAAKGGGGETEGFTRDEVAKWFREGLVAGTDPSADEYWGPVTNYHQHCVEMGALVIALEIARDHLWTPLSDTDKHQVLRWMRTARGCGFHRNNHLFFGVLPLSFMVSEGAGSPGDQELLLRWMDTLESMYLKDGWFIDGMNETVDIYNAYAWHFYGLWWGKLYGDMDPDRAQRWRDYAVPFLKDYVHFFAASGENVPFGRSMVYRFNASAPFGLAHYCGVSAIDPGLSRAVFMKNVEFFVSRLPEDQPLSLGWTDEFPLMAEVYSCAGSPYWAAKAFSPLLIDPSDPFWTAPAQPLPSEGDDFVRPIPAAGMVVRSVDGDIELHNSESGINPGNTRFGTYKWGKTSYRTGVGLEVESASGEFPRDAALTAESEDGTVYGRHSTHMLKCTADESAMVYVLGHKVAHFSVQVETHVWWKGGWQLQLHRINALQPAKLTVGGHSLPVSTDAHENGAYSTKLQNVCGWETSDTVRHDGADRTHIMSECSEYPIMTCNVNGEATLICLAYCGKGTPGNWNTVSLDESGVVLKADDGSEWEVSFE</sequence>
<reference evidence="2 3" key="1">
    <citation type="submission" date="2020-08" db="EMBL/GenBank/DDBJ databases">
        <title>Genomic Encyclopedia of Type Strains, Phase III (KMG-III): the genomes of soil and plant-associated and newly described type strains.</title>
        <authorList>
            <person name="Whitman W."/>
        </authorList>
    </citation>
    <scope>NUCLEOTIDE SEQUENCE [LARGE SCALE GENOMIC DNA]</scope>
    <source>
        <strain evidence="2 3">CECT 8075</strain>
    </source>
</reference>